<dbReference type="PROSITE" id="PS50206">
    <property type="entry name" value="RHODANESE_3"/>
    <property type="match status" value="1"/>
</dbReference>
<dbReference type="CDD" id="cd00158">
    <property type="entry name" value="RHOD"/>
    <property type="match status" value="1"/>
</dbReference>
<comment type="caution">
    <text evidence="3">The sequence shown here is derived from an EMBL/GenBank/DDBJ whole genome shotgun (WGS) entry which is preliminary data.</text>
</comment>
<dbReference type="Pfam" id="PF00581">
    <property type="entry name" value="Rhodanese"/>
    <property type="match status" value="1"/>
</dbReference>
<protein>
    <submittedName>
        <fullName evidence="3">Rhodanese-like domain-containing protein</fullName>
    </submittedName>
</protein>
<reference evidence="3" key="1">
    <citation type="submission" date="2023-01" db="EMBL/GenBank/DDBJ databases">
        <title>Biogeochemical cycle of methane in antarctic sediments.</title>
        <authorList>
            <person name="Roldan D.M."/>
            <person name="Menes R.J."/>
        </authorList>
    </citation>
    <scope>NUCLEOTIDE SEQUENCE [LARGE SCALE GENOMIC DNA]</scope>
    <source>
        <strain evidence="3">K-2018 MAG008</strain>
    </source>
</reference>
<organism evidence="3 4">
    <name type="scientific">Candidatus Methylobacter titanis</name>
    <dbReference type="NCBI Taxonomy" id="3053457"/>
    <lineage>
        <taxon>Bacteria</taxon>
        <taxon>Pseudomonadati</taxon>
        <taxon>Pseudomonadota</taxon>
        <taxon>Gammaproteobacteria</taxon>
        <taxon>Methylococcales</taxon>
        <taxon>Methylococcaceae</taxon>
        <taxon>Methylobacter</taxon>
    </lineage>
</organism>
<evidence type="ECO:0000313" key="3">
    <source>
        <dbReference type="EMBL" id="MDI1229769.1"/>
    </source>
</evidence>
<keyword evidence="1" id="KW-0732">Signal</keyword>
<dbReference type="EMBL" id="JAQSDF010000002">
    <property type="protein sequence ID" value="MDI1229769.1"/>
    <property type="molecule type" value="Genomic_DNA"/>
</dbReference>
<gene>
    <name evidence="3" type="ORF">PSU93_01290</name>
</gene>
<dbReference type="Proteomes" id="UP001160519">
    <property type="component" value="Unassembled WGS sequence"/>
</dbReference>
<evidence type="ECO:0000259" key="2">
    <source>
        <dbReference type="PROSITE" id="PS50206"/>
    </source>
</evidence>
<dbReference type="InterPro" id="IPR050229">
    <property type="entry name" value="GlpE_sulfurtransferase"/>
</dbReference>
<name>A0AA43Q149_9GAMM</name>
<feature type="domain" description="Rhodanese" evidence="2">
    <location>
        <begin position="38"/>
        <end position="127"/>
    </location>
</feature>
<dbReference type="AlphaFoldDB" id="A0AA43Q149"/>
<dbReference type="InterPro" id="IPR036873">
    <property type="entry name" value="Rhodanese-like_dom_sf"/>
</dbReference>
<evidence type="ECO:0000313" key="4">
    <source>
        <dbReference type="Proteomes" id="UP001160519"/>
    </source>
</evidence>
<dbReference type="Gene3D" id="3.40.250.10">
    <property type="entry name" value="Rhodanese-like domain"/>
    <property type="match status" value="1"/>
</dbReference>
<dbReference type="SMART" id="SM00450">
    <property type="entry name" value="RHOD"/>
    <property type="match status" value="1"/>
</dbReference>
<keyword evidence="4" id="KW-1185">Reference proteome</keyword>
<dbReference type="PANTHER" id="PTHR43031">
    <property type="entry name" value="FAD-DEPENDENT OXIDOREDUCTASE"/>
    <property type="match status" value="1"/>
</dbReference>
<accession>A0AA43Q149</accession>
<evidence type="ECO:0000256" key="1">
    <source>
        <dbReference type="SAM" id="SignalP"/>
    </source>
</evidence>
<sequence length="127" mass="13934">MRLFSKYCRLGVFLLMSSPFALAETDTVSPKAASAMQGEDKAVIVDVREDDEWNAHHIPGAIHIPLGQLNERLAELEPYKNRPVITQCQAGLRSAKAQLTLNSAGFSKVYSMDGGIQAWDEQGLATE</sequence>
<feature type="signal peptide" evidence="1">
    <location>
        <begin position="1"/>
        <end position="23"/>
    </location>
</feature>
<proteinExistence type="predicted"/>
<dbReference type="PANTHER" id="PTHR43031:SF1">
    <property type="entry name" value="PYRIDINE NUCLEOTIDE-DISULPHIDE OXIDOREDUCTASE"/>
    <property type="match status" value="1"/>
</dbReference>
<dbReference type="SUPFAM" id="SSF52821">
    <property type="entry name" value="Rhodanese/Cell cycle control phosphatase"/>
    <property type="match status" value="1"/>
</dbReference>
<dbReference type="InterPro" id="IPR001763">
    <property type="entry name" value="Rhodanese-like_dom"/>
</dbReference>
<feature type="chain" id="PRO_5041469984" evidence="1">
    <location>
        <begin position="24"/>
        <end position="127"/>
    </location>
</feature>